<dbReference type="InterPro" id="IPR057271">
    <property type="entry name" value="YagK_YfjJ_C"/>
</dbReference>
<evidence type="ECO:0000313" key="4">
    <source>
        <dbReference type="Proteomes" id="UP000464718"/>
    </source>
</evidence>
<reference evidence="2" key="1">
    <citation type="journal article" date="2018" name="Genome Biol.">
        <title>SKESA: strategic k-mer extension for scrupulous assemblies.</title>
        <authorList>
            <person name="Souvorov A."/>
            <person name="Agarwala R."/>
            <person name="Lipman D.J."/>
        </authorList>
    </citation>
    <scope>NUCLEOTIDE SEQUENCE</scope>
    <source>
        <strain evidence="2">1930</strain>
    </source>
</reference>
<dbReference type="Pfam" id="PF11726">
    <property type="entry name" value="YagK_YfjJ_C"/>
    <property type="match status" value="1"/>
</dbReference>
<sequence length="181" mass="21507">MSKIITTELYYFNDKLWRVNPSKSGLRTDILRCLLGMLDSALAKHRKVFIFRFDLSVNEYTRNNELIAKLVRRLSRRVKAHYKADLSYCWVRELERAKKQHYHFCVVIDGSKVNHPHMLQEWLILIWEQFGRCSWAGYHNVERGDSLALQDATYHISYLAKPRGKGYRATQTKDYGHSRIR</sequence>
<gene>
    <name evidence="3" type="ORF">EHC69_14990</name>
    <name evidence="2" type="ORF">I7278_22490</name>
</gene>
<feature type="domain" description="YagK/YfjJ C-terminal" evidence="1">
    <location>
        <begin position="43"/>
        <end position="117"/>
    </location>
</feature>
<reference evidence="3 4" key="2">
    <citation type="submission" date="2018-12" db="EMBL/GenBank/DDBJ databases">
        <title>Genomic insights into the evolutionary origins and pathogenicity of five Vibrio parahaemolyticus strains isolated from the shrimp with acute hepatopancreatic necrosis disease (AHPND).</title>
        <authorList>
            <person name="Yang Q."/>
            <person name="Dong X."/>
            <person name="Xie G."/>
            <person name="Fu S."/>
            <person name="Zou P."/>
            <person name="Sun J."/>
            <person name="Wang Y."/>
            <person name="Huang J."/>
        </authorList>
    </citation>
    <scope>NUCLEOTIDE SEQUENCE [LARGE SCALE GENOMIC DNA]</scope>
    <source>
        <strain evidence="3 4">20160303005-1</strain>
    </source>
</reference>
<evidence type="ECO:0000313" key="2">
    <source>
        <dbReference type="EMBL" id="HAS6679559.1"/>
    </source>
</evidence>
<proteinExistence type="predicted"/>
<organism evidence="2">
    <name type="scientific">Vibrio parahaemolyticus</name>
    <dbReference type="NCBI Taxonomy" id="670"/>
    <lineage>
        <taxon>Bacteria</taxon>
        <taxon>Pseudomonadati</taxon>
        <taxon>Pseudomonadota</taxon>
        <taxon>Gammaproteobacteria</taxon>
        <taxon>Vibrionales</taxon>
        <taxon>Vibrionaceae</taxon>
        <taxon>Vibrio</taxon>
    </lineage>
</organism>
<evidence type="ECO:0000313" key="3">
    <source>
        <dbReference type="EMBL" id="QHH10560.1"/>
    </source>
</evidence>
<dbReference type="EMBL" id="DACQKT010000015">
    <property type="protein sequence ID" value="HAS6679559.1"/>
    <property type="molecule type" value="Genomic_DNA"/>
</dbReference>
<dbReference type="Proteomes" id="UP000856022">
    <property type="component" value="Unassembled WGS sequence"/>
</dbReference>
<accession>A0A7Z2MUQ5</accession>
<name>A0A7Z2MUQ5_VIBPH</name>
<protein>
    <submittedName>
        <fullName evidence="3">Inovirus Gp2 family protein</fullName>
    </submittedName>
    <submittedName>
        <fullName evidence="2">Inovirus-type Gp2 protein</fullName>
    </submittedName>
</protein>
<dbReference type="EMBL" id="CP034298">
    <property type="protein sequence ID" value="QHH10560.1"/>
    <property type="molecule type" value="Genomic_DNA"/>
</dbReference>
<dbReference type="Proteomes" id="UP000464718">
    <property type="component" value="Chromosome i"/>
</dbReference>
<reference evidence="2" key="3">
    <citation type="submission" date="2019-12" db="EMBL/GenBank/DDBJ databases">
        <authorList>
            <consortium name="NCBI Pathogen Detection Project"/>
        </authorList>
    </citation>
    <scope>NUCLEOTIDE SEQUENCE</scope>
    <source>
        <strain evidence="2">1930</strain>
    </source>
</reference>
<dbReference type="AlphaFoldDB" id="A0A7Z2MUQ5"/>
<evidence type="ECO:0000259" key="1">
    <source>
        <dbReference type="Pfam" id="PF11726"/>
    </source>
</evidence>